<dbReference type="GO" id="GO:0009055">
    <property type="term" value="F:electron transfer activity"/>
    <property type="evidence" value="ECO:0007669"/>
    <property type="project" value="InterPro"/>
</dbReference>
<evidence type="ECO:0000256" key="11">
    <source>
        <dbReference type="ARBA" id="ARBA00023004"/>
    </source>
</evidence>
<keyword evidence="10 14" id="KW-1133">Transmembrane helix</keyword>
<gene>
    <name evidence="15" type="primary">cydA</name>
    <name evidence="15" type="ORF">CUZ56_01681</name>
</gene>
<keyword evidence="9" id="KW-0249">Electron transport</keyword>
<evidence type="ECO:0000256" key="10">
    <source>
        <dbReference type="ARBA" id="ARBA00022989"/>
    </source>
</evidence>
<keyword evidence="7 14" id="KW-0812">Transmembrane</keyword>
<dbReference type="InterPro" id="IPR002585">
    <property type="entry name" value="Cyt-d_ubiquinol_oxidase_su_1"/>
</dbReference>
<dbReference type="Proteomes" id="UP000286947">
    <property type="component" value="Unassembled WGS sequence"/>
</dbReference>
<keyword evidence="6" id="KW-0349">Heme</keyword>
<evidence type="ECO:0000256" key="12">
    <source>
        <dbReference type="ARBA" id="ARBA00023136"/>
    </source>
</evidence>
<keyword evidence="3" id="KW-0813">Transport</keyword>
<dbReference type="GO" id="GO:0019646">
    <property type="term" value="P:aerobic electron transport chain"/>
    <property type="evidence" value="ECO:0007669"/>
    <property type="project" value="InterPro"/>
</dbReference>
<evidence type="ECO:0000256" key="6">
    <source>
        <dbReference type="ARBA" id="ARBA00022617"/>
    </source>
</evidence>
<evidence type="ECO:0000256" key="7">
    <source>
        <dbReference type="ARBA" id="ARBA00022692"/>
    </source>
</evidence>
<feature type="transmembrane region" description="Helical" evidence="14">
    <location>
        <begin position="425"/>
        <end position="446"/>
    </location>
</feature>
<dbReference type="GO" id="GO:0005886">
    <property type="term" value="C:plasma membrane"/>
    <property type="evidence" value="ECO:0007669"/>
    <property type="project" value="UniProtKB-SubCell"/>
</dbReference>
<dbReference type="EMBL" id="PQSP01000003">
    <property type="protein sequence ID" value="RUS66886.1"/>
    <property type="molecule type" value="Genomic_DNA"/>
</dbReference>
<keyword evidence="4" id="KW-1003">Cell membrane</keyword>
<evidence type="ECO:0000256" key="14">
    <source>
        <dbReference type="SAM" id="Phobius"/>
    </source>
</evidence>
<feature type="transmembrane region" description="Helical" evidence="14">
    <location>
        <begin position="55"/>
        <end position="73"/>
    </location>
</feature>
<keyword evidence="11" id="KW-0408">Iron</keyword>
<feature type="transmembrane region" description="Helical" evidence="14">
    <location>
        <begin position="20"/>
        <end position="43"/>
    </location>
</feature>
<keyword evidence="8" id="KW-0479">Metal-binding</keyword>
<comment type="caution">
    <text evidence="15">The sequence shown here is derived from an EMBL/GenBank/DDBJ whole genome shotgun (WGS) entry which is preliminary data.</text>
</comment>
<feature type="transmembrane region" description="Helical" evidence="14">
    <location>
        <begin position="503"/>
        <end position="525"/>
    </location>
</feature>
<evidence type="ECO:0000256" key="3">
    <source>
        <dbReference type="ARBA" id="ARBA00022448"/>
    </source>
</evidence>
<feature type="transmembrane region" description="Helical" evidence="14">
    <location>
        <begin position="221"/>
        <end position="239"/>
    </location>
</feature>
<comment type="subcellular location">
    <subcellularLocation>
        <location evidence="1">Cell inner membrane</location>
        <topology evidence="1">Multi-pass membrane protein</topology>
    </subcellularLocation>
</comment>
<feature type="transmembrane region" description="Helical" evidence="14">
    <location>
        <begin position="185"/>
        <end position="209"/>
    </location>
</feature>
<evidence type="ECO:0000313" key="15">
    <source>
        <dbReference type="EMBL" id="RUS66886.1"/>
    </source>
</evidence>
<dbReference type="EC" id="1.10.3.-" evidence="15"/>
<accession>A0A433SDX2</accession>
<sequence length="561" mass="61639">MDFDVATLSRFQFALTALYHFLFIPLTLGLSALVATIETVYYFTNKPIWRQMTKFWGTLFGINFVLGVSTGIVMEFQFGMNWSYYSHYVGDIFGAPLAIEGLMAFFLESTFVGLFFFGWDRMSRGAHLVAAWCVAIGSNFSALWILIANGWMQNPTGSVFNPATMRMEVSHFADVLFNPVAQAKFVHTVSAGYCTAAAFVIGVSAWYILKGRHLEIAKRSIAVASAFGLCAALSVVFLGDESGYMVGKDQPMKMAAIEGMWDTEPAPASFMLIGFTSQNSDEETARTQNAGSTSGGIHIPIVMGLIGTRTLTQELAGINELAFGRRLDGKESQVETSVDRIRSGLVAYNALQQIRQEYGSYGNAPAELKALVDDNIRNYGYALLLRGPTAASEGGNKLPDLSNVPESEIMLAAAKTIPHVATAFWSFRIMVAIGFYLILFMLVFFFMSARRTLEKHPFMLRLAVWSIPLPWIAAEMGWMVAEMGRQPWIIEGVLPTVSAHSELGAWALLLTIAGFALIYTVLIIVEMSLMVKSIRKGPQPEPGSPEALQKQANEPKLAAAE</sequence>
<name>A0A433SDX2_9BURK</name>
<reference evidence="15 16" key="1">
    <citation type="submission" date="2018-01" db="EMBL/GenBank/DDBJ databases">
        <title>Saezia sanguinis gen. nov., sp. nov., in the order Burkholderiales isolated from human blood.</title>
        <authorList>
            <person name="Medina-Pascual M.J."/>
            <person name="Valdezate S."/>
            <person name="Monzon S."/>
            <person name="Cuesta I."/>
            <person name="Carrasco G."/>
            <person name="Villalon P."/>
            <person name="Saez-Nieto J.A."/>
        </authorList>
    </citation>
    <scope>NUCLEOTIDE SEQUENCE [LARGE SCALE GENOMIC DNA]</scope>
    <source>
        <strain evidence="15 16">CNM695-12</strain>
    </source>
</reference>
<dbReference type="OrthoDB" id="9807042at2"/>
<keyword evidence="16" id="KW-1185">Reference proteome</keyword>
<comment type="similarity">
    <text evidence="2">Belongs to the cytochrome ubiquinol oxidase subunit 1 family.</text>
</comment>
<feature type="transmembrane region" description="Helical" evidence="14">
    <location>
        <begin position="93"/>
        <end position="117"/>
    </location>
</feature>
<dbReference type="Pfam" id="PF01654">
    <property type="entry name" value="Cyt_bd_oxida_I"/>
    <property type="match status" value="1"/>
</dbReference>
<protein>
    <submittedName>
        <fullName evidence="15">Cytochrome bd ubiquinol oxidase subunit 1</fullName>
        <ecNumber evidence="15">1.10.3.-</ecNumber>
    </submittedName>
</protein>
<dbReference type="GO" id="GO:0020037">
    <property type="term" value="F:heme binding"/>
    <property type="evidence" value="ECO:0007669"/>
    <property type="project" value="TreeGrafter"/>
</dbReference>
<evidence type="ECO:0000256" key="13">
    <source>
        <dbReference type="SAM" id="MobiDB-lite"/>
    </source>
</evidence>
<evidence type="ECO:0000256" key="8">
    <source>
        <dbReference type="ARBA" id="ARBA00022723"/>
    </source>
</evidence>
<proteinExistence type="inferred from homology"/>
<keyword evidence="5" id="KW-0997">Cell inner membrane</keyword>
<dbReference type="GO" id="GO:0070069">
    <property type="term" value="C:cytochrome complex"/>
    <property type="evidence" value="ECO:0007669"/>
    <property type="project" value="InterPro"/>
</dbReference>
<dbReference type="GO" id="GO:0046872">
    <property type="term" value="F:metal ion binding"/>
    <property type="evidence" value="ECO:0007669"/>
    <property type="project" value="UniProtKB-KW"/>
</dbReference>
<evidence type="ECO:0000256" key="5">
    <source>
        <dbReference type="ARBA" id="ARBA00022519"/>
    </source>
</evidence>
<feature type="transmembrane region" description="Helical" evidence="14">
    <location>
        <begin position="458"/>
        <end position="481"/>
    </location>
</feature>
<feature type="region of interest" description="Disordered" evidence="13">
    <location>
        <begin position="536"/>
        <end position="561"/>
    </location>
</feature>
<evidence type="ECO:0000256" key="1">
    <source>
        <dbReference type="ARBA" id="ARBA00004429"/>
    </source>
</evidence>
<dbReference type="PANTHER" id="PTHR30365">
    <property type="entry name" value="CYTOCHROME D UBIQUINOL OXIDASE"/>
    <property type="match status" value="1"/>
</dbReference>
<feature type="transmembrane region" description="Helical" evidence="14">
    <location>
        <begin position="129"/>
        <end position="152"/>
    </location>
</feature>
<dbReference type="GO" id="GO:0016682">
    <property type="term" value="F:oxidoreductase activity, acting on diphenols and related substances as donors, oxygen as acceptor"/>
    <property type="evidence" value="ECO:0007669"/>
    <property type="project" value="TreeGrafter"/>
</dbReference>
<evidence type="ECO:0000256" key="2">
    <source>
        <dbReference type="ARBA" id="ARBA00009819"/>
    </source>
</evidence>
<dbReference type="PANTHER" id="PTHR30365:SF0">
    <property type="entry name" value="CYTOCHROME BD-I UBIQUINOL OXIDASE SUBUNIT 1"/>
    <property type="match status" value="1"/>
</dbReference>
<keyword evidence="15" id="KW-0560">Oxidoreductase</keyword>
<evidence type="ECO:0000256" key="4">
    <source>
        <dbReference type="ARBA" id="ARBA00022475"/>
    </source>
</evidence>
<dbReference type="RefSeq" id="WP_126979882.1">
    <property type="nucleotide sequence ID" value="NZ_PQSP01000003.1"/>
</dbReference>
<evidence type="ECO:0000256" key="9">
    <source>
        <dbReference type="ARBA" id="ARBA00022982"/>
    </source>
</evidence>
<evidence type="ECO:0000313" key="16">
    <source>
        <dbReference type="Proteomes" id="UP000286947"/>
    </source>
</evidence>
<keyword evidence="12 14" id="KW-0472">Membrane</keyword>
<organism evidence="15 16">
    <name type="scientific">Saezia sanguinis</name>
    <dbReference type="NCBI Taxonomy" id="1965230"/>
    <lineage>
        <taxon>Bacteria</taxon>
        <taxon>Pseudomonadati</taxon>
        <taxon>Pseudomonadota</taxon>
        <taxon>Betaproteobacteria</taxon>
        <taxon>Burkholderiales</taxon>
        <taxon>Saeziaceae</taxon>
        <taxon>Saezia</taxon>
    </lineage>
</organism>
<dbReference type="AlphaFoldDB" id="A0A433SDX2"/>